<evidence type="ECO:0000313" key="2">
    <source>
        <dbReference type="EMBL" id="QPS06907.1"/>
    </source>
</evidence>
<dbReference type="RefSeq" id="WP_197954493.1">
    <property type="nucleotide sequence ID" value="NZ_CP065668.1"/>
</dbReference>
<evidence type="ECO:0000313" key="3">
    <source>
        <dbReference type="Proteomes" id="UP000594778"/>
    </source>
</evidence>
<dbReference type="EMBL" id="CP065668">
    <property type="protein sequence ID" value="QPS06907.1"/>
    <property type="molecule type" value="Genomic_DNA"/>
</dbReference>
<protein>
    <submittedName>
        <fullName evidence="2">Uncharacterized protein</fullName>
    </submittedName>
</protein>
<dbReference type="AlphaFoldDB" id="A0A7T2S1K7"/>
<sequence>MSVKFTNKGGSRFDGNGGSGLHGNQQESGKTVRIPSQPSDTGAPGETEGTGKGIGQLRNESDAILPSEGAILDLWNGLIYLKEANPNIIKSVEWHNQSGEFSRTSPPCSRVSLPELDENASEIEKDATCSWINKNGLPGPRSVFIFRIATQNLQGYIFEVQRAKRKDENGTIKEESFRGLIAIPATGSDITKWLGAVIYAISAECGMMKKVIKRILPISLHTDHYKRTKRGIDSEAGHATAFNALEKLGIEGLAYLKPNRETQA</sequence>
<organism evidence="2 3">
    <name type="scientific">Delftia acidovorans</name>
    <name type="common">Pseudomonas acidovorans</name>
    <name type="synonym">Comamonas acidovorans</name>
    <dbReference type="NCBI Taxonomy" id="80866"/>
    <lineage>
        <taxon>Bacteria</taxon>
        <taxon>Pseudomonadati</taxon>
        <taxon>Pseudomonadota</taxon>
        <taxon>Betaproteobacteria</taxon>
        <taxon>Burkholderiales</taxon>
        <taxon>Comamonadaceae</taxon>
        <taxon>Delftia</taxon>
    </lineage>
</organism>
<feature type="region of interest" description="Disordered" evidence="1">
    <location>
        <begin position="1"/>
        <end position="57"/>
    </location>
</feature>
<gene>
    <name evidence="2" type="ORF">I6G66_21730</name>
</gene>
<reference evidence="2 3" key="1">
    <citation type="submission" date="2020-12" db="EMBL/GenBank/DDBJ databases">
        <title>FDA dAtabase for Regulatory Grade micrObial Sequences (FDA-ARGOS): Supporting development and validation of Infectious Disease Dx tests.</title>
        <authorList>
            <person name="Sproer C."/>
            <person name="Gronow S."/>
            <person name="Severitt S."/>
            <person name="Schroder I."/>
            <person name="Tallon L."/>
            <person name="Sadzewicz L."/>
            <person name="Zhao X."/>
            <person name="Boylan J."/>
            <person name="Ott S."/>
            <person name="Bowen H."/>
            <person name="Vavikolanu K."/>
            <person name="Mehta A."/>
            <person name="Aluvathingal J."/>
            <person name="Nadendla S."/>
            <person name="Lowell S."/>
            <person name="Myers T."/>
            <person name="Yan Y."/>
            <person name="Sichtig H."/>
        </authorList>
    </citation>
    <scope>NUCLEOTIDE SEQUENCE [LARGE SCALE GENOMIC DNA]</scope>
    <source>
        <strain evidence="2 3">FDAARGOS_909</strain>
    </source>
</reference>
<accession>A0A7T2S1K7</accession>
<proteinExistence type="predicted"/>
<dbReference type="Proteomes" id="UP000594778">
    <property type="component" value="Chromosome"/>
</dbReference>
<feature type="compositionally biased region" description="Polar residues" evidence="1">
    <location>
        <begin position="22"/>
        <end position="40"/>
    </location>
</feature>
<evidence type="ECO:0000256" key="1">
    <source>
        <dbReference type="SAM" id="MobiDB-lite"/>
    </source>
</evidence>
<name>A0A7T2S1K7_DELAC</name>